<evidence type="ECO:0000313" key="7">
    <source>
        <dbReference type="EMBL" id="GFI42223.1"/>
    </source>
</evidence>
<keyword evidence="5 6" id="KW-0472">Membrane</keyword>
<evidence type="ECO:0000313" key="8">
    <source>
        <dbReference type="Proteomes" id="UP000490821"/>
    </source>
</evidence>
<dbReference type="InterPro" id="IPR050833">
    <property type="entry name" value="Poly_Biosynth_Transport"/>
</dbReference>
<feature type="transmembrane region" description="Helical" evidence="6">
    <location>
        <begin position="341"/>
        <end position="362"/>
    </location>
</feature>
<keyword evidence="2" id="KW-1003">Cell membrane</keyword>
<evidence type="ECO:0000256" key="2">
    <source>
        <dbReference type="ARBA" id="ARBA00022475"/>
    </source>
</evidence>
<gene>
    <name evidence="7" type="ORF">IMSAGC017_02270</name>
</gene>
<dbReference type="Proteomes" id="UP000490821">
    <property type="component" value="Unassembled WGS sequence"/>
</dbReference>
<evidence type="ECO:0000256" key="1">
    <source>
        <dbReference type="ARBA" id="ARBA00004651"/>
    </source>
</evidence>
<dbReference type="AlphaFoldDB" id="A0A829ZCT9"/>
<feature type="transmembrane region" description="Helical" evidence="6">
    <location>
        <begin position="296"/>
        <end position="321"/>
    </location>
</feature>
<accession>A0A829ZCT9</accession>
<name>A0A829ZCT9_9FIRM</name>
<evidence type="ECO:0000256" key="3">
    <source>
        <dbReference type="ARBA" id="ARBA00022692"/>
    </source>
</evidence>
<keyword evidence="3 6" id="KW-0812">Transmembrane</keyword>
<dbReference type="GO" id="GO:0005886">
    <property type="term" value="C:plasma membrane"/>
    <property type="evidence" value="ECO:0007669"/>
    <property type="project" value="UniProtKB-SubCell"/>
</dbReference>
<sequence length="422" mass="46837">MFEKGWKTGKRNAIYSRKADIWWNTVAVSADALQSTVILSAIAYKLGIENAGIFSIGYALANLAATIGRYGGRNYQVTDKNAGSMLSDYFFARVITVFGSLAGVVGYLMFCRRFLGYGAYKTQAVFMICLYKLTDALEDVCIGYCQQQGKLSAGARIAAIRLISSTGLLCAVLLMTGDLITALEISVGYSVSLDVILFGSQFQKGNVSLSVWHRANINRILKECTPLAIAGTVSMYVGNIPKYMIDWYMTEEIQAIFGYLMMPAFCIVLLSRFVYQPMIRDIGLLWQKKETKQLKKLIAGQSIFIFCAAAVAIPAGVWLGLPALNILYDVNLNPYRMEFSLLFLGGAIFAISSFLTVMLTVTGRRKEMAFVYLLISLCSFLGGKYLLKLYGIVGAAMLYLVLNLMTVFCFLFVLRKDLYEEK</sequence>
<organism evidence="7 8">
    <name type="scientific">Thomasclavelia cocleata</name>
    <dbReference type="NCBI Taxonomy" id="69824"/>
    <lineage>
        <taxon>Bacteria</taxon>
        <taxon>Bacillati</taxon>
        <taxon>Bacillota</taxon>
        <taxon>Erysipelotrichia</taxon>
        <taxon>Erysipelotrichales</taxon>
        <taxon>Coprobacillaceae</taxon>
        <taxon>Thomasclavelia</taxon>
    </lineage>
</organism>
<protein>
    <recommendedName>
        <fullName evidence="9">Membrane protein involved in the export of O-antigen and teichoic acid</fullName>
    </recommendedName>
</protein>
<evidence type="ECO:0000256" key="6">
    <source>
        <dbReference type="SAM" id="Phobius"/>
    </source>
</evidence>
<dbReference type="EMBL" id="BLMI01000276">
    <property type="protein sequence ID" value="GFI42223.1"/>
    <property type="molecule type" value="Genomic_DNA"/>
</dbReference>
<feature type="transmembrane region" description="Helical" evidence="6">
    <location>
        <begin position="90"/>
        <end position="108"/>
    </location>
</feature>
<evidence type="ECO:0000256" key="5">
    <source>
        <dbReference type="ARBA" id="ARBA00023136"/>
    </source>
</evidence>
<feature type="transmembrane region" description="Helical" evidence="6">
    <location>
        <begin position="257"/>
        <end position="275"/>
    </location>
</feature>
<feature type="transmembrane region" description="Helical" evidence="6">
    <location>
        <begin position="153"/>
        <end position="174"/>
    </location>
</feature>
<keyword evidence="4 6" id="KW-1133">Transmembrane helix</keyword>
<feature type="transmembrane region" description="Helical" evidence="6">
    <location>
        <begin position="21"/>
        <end position="44"/>
    </location>
</feature>
<comment type="subcellular location">
    <subcellularLocation>
        <location evidence="1">Cell membrane</location>
        <topology evidence="1">Multi-pass membrane protein</topology>
    </subcellularLocation>
</comment>
<dbReference type="PANTHER" id="PTHR30250">
    <property type="entry name" value="PST FAMILY PREDICTED COLANIC ACID TRANSPORTER"/>
    <property type="match status" value="1"/>
</dbReference>
<reference evidence="7 8" key="1">
    <citation type="journal article" date="2020" name="Microbiome">
        <title>Single-cell genomics of uncultured bacteria reveals dietary fiber responders in the mouse gut microbiota.</title>
        <authorList>
            <person name="Chijiiwa R."/>
            <person name="Hosokawa M."/>
            <person name="Kogawa M."/>
            <person name="Nishikawa Y."/>
            <person name="Ide K."/>
            <person name="Sakanashi C."/>
            <person name="Takahashi K."/>
            <person name="Takeyama H."/>
        </authorList>
    </citation>
    <scope>NUCLEOTIDE SEQUENCE [LARGE SCALE GENOMIC DNA]</scope>
    <source>
        <strain evidence="7">IMSAGC_017</strain>
    </source>
</reference>
<feature type="transmembrane region" description="Helical" evidence="6">
    <location>
        <begin position="369"/>
        <end position="387"/>
    </location>
</feature>
<evidence type="ECO:0000256" key="4">
    <source>
        <dbReference type="ARBA" id="ARBA00022989"/>
    </source>
</evidence>
<dbReference type="RefSeq" id="WP_172473309.1">
    <property type="nucleotide sequence ID" value="NZ_BLMI01000276.1"/>
</dbReference>
<proteinExistence type="predicted"/>
<evidence type="ECO:0008006" key="9">
    <source>
        <dbReference type="Google" id="ProtNLM"/>
    </source>
</evidence>
<feature type="transmembrane region" description="Helical" evidence="6">
    <location>
        <begin position="393"/>
        <end position="414"/>
    </location>
</feature>
<comment type="caution">
    <text evidence="7">The sequence shown here is derived from an EMBL/GenBank/DDBJ whole genome shotgun (WGS) entry which is preliminary data.</text>
</comment>
<dbReference type="PANTHER" id="PTHR30250:SF11">
    <property type="entry name" value="O-ANTIGEN TRANSPORTER-RELATED"/>
    <property type="match status" value="1"/>
</dbReference>